<evidence type="ECO:0000256" key="3">
    <source>
        <dbReference type="ARBA" id="ARBA00023125"/>
    </source>
</evidence>
<sequence>MAIGLDQRLVLTSLLSNASRMTELAVESRHLLLLVALDAAGSLHAASRKLHVSPSALSQQLRELEDRLGGPLFLRQWRRLVATATGRRLTDAARAALADLSRAESEARRLMSGTSGVLRLSTSCHQSYAWLPGVLRAFAERFPDVEVTVVADSADAPSEALLARKLDVALVTGDTPRARGLAYQRLFRDELVALVGSEHPLFGRAWVPLEALAHEHLWSDARALEPHTVLGRALALAGVAGPRKLTPVPPASGVAVEMARANLGIALVPRWAATPLAASGALGAVRLGKRGLALEWQIATRVGEADPALSAFVDSLVADHPRAPGRKPAGRL</sequence>
<name>A9G0T1_SORC5</name>
<dbReference type="PRINTS" id="PR00039">
    <property type="entry name" value="HTHLYSR"/>
</dbReference>
<dbReference type="EMBL" id="AM746676">
    <property type="protein sequence ID" value="CAN92433.1"/>
    <property type="molecule type" value="Genomic_DNA"/>
</dbReference>
<proteinExistence type="inferred from homology"/>
<dbReference type="KEGG" id="scl:sce2273"/>
<dbReference type="Gene3D" id="1.10.10.10">
    <property type="entry name" value="Winged helix-like DNA-binding domain superfamily/Winged helix DNA-binding domain"/>
    <property type="match status" value="1"/>
</dbReference>
<evidence type="ECO:0000256" key="4">
    <source>
        <dbReference type="ARBA" id="ARBA00023163"/>
    </source>
</evidence>
<organism evidence="6 7">
    <name type="scientific">Sorangium cellulosum (strain So ce56)</name>
    <name type="common">Polyangium cellulosum (strain So ce56)</name>
    <dbReference type="NCBI Taxonomy" id="448385"/>
    <lineage>
        <taxon>Bacteria</taxon>
        <taxon>Pseudomonadati</taxon>
        <taxon>Myxococcota</taxon>
        <taxon>Polyangia</taxon>
        <taxon>Polyangiales</taxon>
        <taxon>Polyangiaceae</taxon>
        <taxon>Sorangium</taxon>
    </lineage>
</organism>
<reference evidence="6 7" key="1">
    <citation type="journal article" date="2007" name="Nat. Biotechnol.">
        <title>Complete genome sequence of the myxobacterium Sorangium cellulosum.</title>
        <authorList>
            <person name="Schneiker S."/>
            <person name="Perlova O."/>
            <person name="Kaiser O."/>
            <person name="Gerth K."/>
            <person name="Alici A."/>
            <person name="Altmeyer M.O."/>
            <person name="Bartels D."/>
            <person name="Bekel T."/>
            <person name="Beyer S."/>
            <person name="Bode E."/>
            <person name="Bode H.B."/>
            <person name="Bolten C.J."/>
            <person name="Choudhuri J.V."/>
            <person name="Doss S."/>
            <person name="Elnakady Y.A."/>
            <person name="Frank B."/>
            <person name="Gaigalat L."/>
            <person name="Goesmann A."/>
            <person name="Groeger C."/>
            <person name="Gross F."/>
            <person name="Jelsbak L."/>
            <person name="Jelsbak L."/>
            <person name="Kalinowski J."/>
            <person name="Kegler C."/>
            <person name="Knauber T."/>
            <person name="Konietzny S."/>
            <person name="Kopp M."/>
            <person name="Krause L."/>
            <person name="Krug D."/>
            <person name="Linke B."/>
            <person name="Mahmud T."/>
            <person name="Martinez-Arias R."/>
            <person name="McHardy A.C."/>
            <person name="Merai M."/>
            <person name="Meyer F."/>
            <person name="Mormann S."/>
            <person name="Munoz-Dorado J."/>
            <person name="Perez J."/>
            <person name="Pradella S."/>
            <person name="Rachid S."/>
            <person name="Raddatz G."/>
            <person name="Rosenau F."/>
            <person name="Rueckert C."/>
            <person name="Sasse F."/>
            <person name="Scharfe M."/>
            <person name="Schuster S.C."/>
            <person name="Suen G."/>
            <person name="Treuner-Lange A."/>
            <person name="Velicer G.J."/>
            <person name="Vorholter F.-J."/>
            <person name="Weissman K.J."/>
            <person name="Welch R.D."/>
            <person name="Wenzel S.C."/>
            <person name="Whitworth D.E."/>
            <person name="Wilhelm S."/>
            <person name="Wittmann C."/>
            <person name="Bloecker H."/>
            <person name="Puehler A."/>
            <person name="Mueller R."/>
        </authorList>
    </citation>
    <scope>NUCLEOTIDE SEQUENCE [LARGE SCALE GENOMIC DNA]</scope>
    <source>
        <strain evidence="7">So ce56</strain>
    </source>
</reference>
<keyword evidence="3" id="KW-0238">DNA-binding</keyword>
<evidence type="ECO:0000313" key="6">
    <source>
        <dbReference type="EMBL" id="CAN92433.1"/>
    </source>
</evidence>
<dbReference type="SUPFAM" id="SSF46785">
    <property type="entry name" value="Winged helix' DNA-binding domain"/>
    <property type="match status" value="1"/>
</dbReference>
<keyword evidence="7" id="KW-1185">Reference proteome</keyword>
<feature type="domain" description="HTH lysR-type" evidence="5">
    <location>
        <begin position="26"/>
        <end position="83"/>
    </location>
</feature>
<dbReference type="Pfam" id="PF03466">
    <property type="entry name" value="LysR_substrate"/>
    <property type="match status" value="1"/>
</dbReference>
<dbReference type="InterPro" id="IPR005119">
    <property type="entry name" value="LysR_subst-bd"/>
</dbReference>
<dbReference type="InterPro" id="IPR036388">
    <property type="entry name" value="WH-like_DNA-bd_sf"/>
</dbReference>
<dbReference type="InterPro" id="IPR036390">
    <property type="entry name" value="WH_DNA-bd_sf"/>
</dbReference>
<dbReference type="GO" id="GO:0000976">
    <property type="term" value="F:transcription cis-regulatory region binding"/>
    <property type="evidence" value="ECO:0007669"/>
    <property type="project" value="TreeGrafter"/>
</dbReference>
<dbReference type="Pfam" id="PF00126">
    <property type="entry name" value="HTH_1"/>
    <property type="match status" value="1"/>
</dbReference>
<dbReference type="PANTHER" id="PTHR30126">
    <property type="entry name" value="HTH-TYPE TRANSCRIPTIONAL REGULATOR"/>
    <property type="match status" value="1"/>
</dbReference>
<dbReference type="STRING" id="448385.sce2273"/>
<dbReference type="InterPro" id="IPR000847">
    <property type="entry name" value="LysR_HTH_N"/>
</dbReference>
<evidence type="ECO:0000256" key="2">
    <source>
        <dbReference type="ARBA" id="ARBA00023015"/>
    </source>
</evidence>
<keyword evidence="2" id="KW-0805">Transcription regulation</keyword>
<dbReference type="GO" id="GO:0003700">
    <property type="term" value="F:DNA-binding transcription factor activity"/>
    <property type="evidence" value="ECO:0007669"/>
    <property type="project" value="InterPro"/>
</dbReference>
<gene>
    <name evidence="6" type="ordered locus">sce2273</name>
</gene>
<dbReference type="PROSITE" id="PS50931">
    <property type="entry name" value="HTH_LYSR"/>
    <property type="match status" value="1"/>
</dbReference>
<protein>
    <submittedName>
        <fullName evidence="6">Transcriptional regulator, LysR family</fullName>
    </submittedName>
</protein>
<comment type="similarity">
    <text evidence="1">Belongs to the LysR transcriptional regulatory family.</text>
</comment>
<dbReference type="CDD" id="cd05466">
    <property type="entry name" value="PBP2_LTTR_substrate"/>
    <property type="match status" value="1"/>
</dbReference>
<dbReference type="BioCyc" id="SCEL448385:SCE_RS11660-MONOMER"/>
<dbReference type="AlphaFoldDB" id="A9G0T1"/>
<dbReference type="eggNOG" id="COG0583">
    <property type="taxonomic scope" value="Bacteria"/>
</dbReference>
<dbReference type="PANTHER" id="PTHR30126:SF25">
    <property type="entry name" value="HTH-TYPE TRANSCRIPTIONAL REGULATOR METR"/>
    <property type="match status" value="1"/>
</dbReference>
<keyword evidence="4" id="KW-0804">Transcription</keyword>
<dbReference type="HOGENOM" id="CLU_039613_6_0_7"/>
<evidence type="ECO:0000256" key="1">
    <source>
        <dbReference type="ARBA" id="ARBA00009437"/>
    </source>
</evidence>
<dbReference type="Gene3D" id="3.40.190.290">
    <property type="match status" value="1"/>
</dbReference>
<accession>A9G0T1</accession>
<dbReference type="Proteomes" id="UP000002139">
    <property type="component" value="Chromosome"/>
</dbReference>
<dbReference type="SUPFAM" id="SSF53850">
    <property type="entry name" value="Periplasmic binding protein-like II"/>
    <property type="match status" value="1"/>
</dbReference>
<evidence type="ECO:0000259" key="5">
    <source>
        <dbReference type="PROSITE" id="PS50931"/>
    </source>
</evidence>
<evidence type="ECO:0000313" key="7">
    <source>
        <dbReference type="Proteomes" id="UP000002139"/>
    </source>
</evidence>